<sequence>MPNALIIGAGVAGTSAASVLTKAGWQVRLLDKARAPGGRCATRRIAADPGSAWFDYGAQYFTADDAAFRPVVDADLAAGHLNCWQPAIQVAEPVGDGWRRASSPDRRRRLVAPTGLNHWIRHRLAQTGADIRCVARVVDVSAQADGWRVAIEHDPAPLHANALIITTPAPQAATLLAGLGGHIGQIDALAHADQALRACQSLVVEAPALPDCHGLFVKGGVLAWIADNTHKAGDTAAARRLWTLHATPEFSDAHVEDTPETVQQILMDEFSAITGIVLAQITPVRGHRWRYARPGDGAPDARTLCHVEPEIRLALAGDWLAGGRVEGAWLSGRAAAQALLGQ</sequence>
<dbReference type="SUPFAM" id="SSF51905">
    <property type="entry name" value="FAD/NAD(P)-binding domain"/>
    <property type="match status" value="1"/>
</dbReference>
<dbReference type="RefSeq" id="WP_380688605.1">
    <property type="nucleotide sequence ID" value="NZ_JBHRSS010000003.1"/>
</dbReference>
<evidence type="ECO:0000313" key="3">
    <source>
        <dbReference type="Proteomes" id="UP001595462"/>
    </source>
</evidence>
<organism evidence="2 3">
    <name type="scientific">Salinisphaera aquimarina</name>
    <dbReference type="NCBI Taxonomy" id="2094031"/>
    <lineage>
        <taxon>Bacteria</taxon>
        <taxon>Pseudomonadati</taxon>
        <taxon>Pseudomonadota</taxon>
        <taxon>Gammaproteobacteria</taxon>
        <taxon>Salinisphaerales</taxon>
        <taxon>Salinisphaeraceae</taxon>
        <taxon>Salinisphaera</taxon>
    </lineage>
</organism>
<comment type="caution">
    <text evidence="2">The sequence shown here is derived from an EMBL/GenBank/DDBJ whole genome shotgun (WGS) entry which is preliminary data.</text>
</comment>
<dbReference type="EMBL" id="JBHRSS010000003">
    <property type="protein sequence ID" value="MFC3104021.1"/>
    <property type="molecule type" value="Genomic_DNA"/>
</dbReference>
<dbReference type="Gene3D" id="3.90.660.10">
    <property type="match status" value="1"/>
</dbReference>
<name>A0ABV7EQ03_9GAMM</name>
<dbReference type="Proteomes" id="UP001595462">
    <property type="component" value="Unassembled WGS sequence"/>
</dbReference>
<keyword evidence="3" id="KW-1185">Reference proteome</keyword>
<dbReference type="Pfam" id="PF13450">
    <property type="entry name" value="NAD_binding_8"/>
    <property type="match status" value="1"/>
</dbReference>
<dbReference type="InterPro" id="IPR002937">
    <property type="entry name" value="Amino_oxidase"/>
</dbReference>
<proteinExistence type="predicted"/>
<protein>
    <submittedName>
        <fullName evidence="2">NAD(P)/FAD-dependent oxidoreductase</fullName>
    </submittedName>
</protein>
<dbReference type="PANTHER" id="PTHR16128:SF5">
    <property type="entry name" value="FAD_NAD(P)-BINDING OXIDOREDUCTASE FAMILY PROTEIN"/>
    <property type="match status" value="1"/>
</dbReference>
<accession>A0ABV7EQ03</accession>
<dbReference type="Gene3D" id="3.50.50.60">
    <property type="entry name" value="FAD/NAD(P)-binding domain"/>
    <property type="match status" value="1"/>
</dbReference>
<dbReference type="InterPro" id="IPR036188">
    <property type="entry name" value="FAD/NAD-bd_sf"/>
</dbReference>
<reference evidence="3" key="1">
    <citation type="journal article" date="2019" name="Int. J. Syst. Evol. Microbiol.">
        <title>The Global Catalogue of Microorganisms (GCM) 10K type strain sequencing project: providing services to taxonomists for standard genome sequencing and annotation.</title>
        <authorList>
            <consortium name="The Broad Institute Genomics Platform"/>
            <consortium name="The Broad Institute Genome Sequencing Center for Infectious Disease"/>
            <person name="Wu L."/>
            <person name="Ma J."/>
        </authorList>
    </citation>
    <scope>NUCLEOTIDE SEQUENCE [LARGE SCALE GENOMIC DNA]</scope>
    <source>
        <strain evidence="3">KCTC 52640</strain>
    </source>
</reference>
<feature type="domain" description="Amine oxidase" evidence="1">
    <location>
        <begin position="122"/>
        <end position="340"/>
    </location>
</feature>
<dbReference type="Pfam" id="PF01593">
    <property type="entry name" value="Amino_oxidase"/>
    <property type="match status" value="1"/>
</dbReference>
<dbReference type="PANTHER" id="PTHR16128">
    <property type="entry name" value="FAD/NAD(P)-BINDING OXIDOREDUCTASE FAMILY PROTEIN"/>
    <property type="match status" value="1"/>
</dbReference>
<evidence type="ECO:0000313" key="2">
    <source>
        <dbReference type="EMBL" id="MFC3104021.1"/>
    </source>
</evidence>
<gene>
    <name evidence="2" type="ORF">ACFOSU_08965</name>
</gene>
<evidence type="ECO:0000259" key="1">
    <source>
        <dbReference type="Pfam" id="PF01593"/>
    </source>
</evidence>